<proteinExistence type="predicted"/>
<sequence length="107" mass="12817">MNEIKHYIDKNNRNYFAEWRNQIRDIKAKIAVDRRLMRIELGNFGDHKPIREGVWELKIDVGQGYRIYYAKSGNTIVLLLCGGIKRTQSADIERACVYWRDWQQRDN</sequence>
<evidence type="ECO:0000313" key="2">
    <source>
        <dbReference type="Proteomes" id="UP000019202"/>
    </source>
</evidence>
<dbReference type="InterPro" id="IPR009241">
    <property type="entry name" value="HigB-like"/>
</dbReference>
<keyword evidence="2" id="KW-1185">Reference proteome</keyword>
<comment type="caution">
    <text evidence="1">The sequence shown here is derived from an EMBL/GenBank/DDBJ whole genome shotgun (WGS) entry which is preliminary data.</text>
</comment>
<accession>W1IUZ0</accession>
<dbReference type="EMBL" id="CBXF010000002">
    <property type="protein sequence ID" value="CDL81020.1"/>
    <property type="molecule type" value="Genomic_DNA"/>
</dbReference>
<protein>
    <submittedName>
        <fullName evidence="1">Addiction module toxin</fullName>
    </submittedName>
</protein>
<dbReference type="Proteomes" id="UP000019202">
    <property type="component" value="Unassembled WGS sequence"/>
</dbReference>
<evidence type="ECO:0000313" key="1">
    <source>
        <dbReference type="EMBL" id="CDL81020.1"/>
    </source>
</evidence>
<dbReference type="AlphaFoldDB" id="W1IUZ0"/>
<dbReference type="PANTHER" id="PTHR41791:SF1">
    <property type="entry name" value="SSL7039 PROTEIN"/>
    <property type="match status" value="1"/>
</dbReference>
<name>W1IUZ0_9GAMM</name>
<dbReference type="OrthoDB" id="9800258at2"/>
<reference evidence="1" key="1">
    <citation type="submission" date="2013-11" db="EMBL/GenBank/DDBJ databases">
        <title>Draft genome sequence and annotation of the entomopathogenic bacteria, Xenorhabdus cabanillasi strain JM26 and Xenorhabdus szentirmai strain DSM 16338.</title>
        <authorList>
            <person name="Gualtieri M."/>
            <person name="Ogier J.C."/>
            <person name="Pages S."/>
            <person name="Givaudan A."/>
            <person name="Gaudriault S."/>
        </authorList>
    </citation>
    <scope>NUCLEOTIDE SEQUENCE [LARGE SCALE GENOMIC DNA]</scope>
    <source>
        <strain evidence="1">DSM 16338</strain>
    </source>
</reference>
<gene>
    <name evidence="1" type="ORF">XSR1_100068</name>
</gene>
<dbReference type="PIRSF" id="PIRSF028744">
    <property type="entry name" value="Addict_mod_HI1419"/>
    <property type="match status" value="1"/>
</dbReference>
<dbReference type="STRING" id="1427518.XSR1_100068"/>
<dbReference type="RefSeq" id="WP_038234273.1">
    <property type="nucleotide sequence ID" value="NZ_CAWLWS010000002.1"/>
</dbReference>
<dbReference type="NCBIfam" id="TIGR02683">
    <property type="entry name" value="upstrm_HI1419"/>
    <property type="match status" value="1"/>
</dbReference>
<organism evidence="1 2">
    <name type="scientific">Xenorhabdus szentirmaii DSM 16338</name>
    <dbReference type="NCBI Taxonomy" id="1427518"/>
    <lineage>
        <taxon>Bacteria</taxon>
        <taxon>Pseudomonadati</taxon>
        <taxon>Pseudomonadota</taxon>
        <taxon>Gammaproteobacteria</taxon>
        <taxon>Enterobacterales</taxon>
        <taxon>Morganellaceae</taxon>
        <taxon>Xenorhabdus</taxon>
    </lineage>
</organism>
<dbReference type="PANTHER" id="PTHR41791">
    <property type="entry name" value="SSL7039 PROTEIN"/>
    <property type="match status" value="1"/>
</dbReference>
<dbReference type="Pfam" id="PF05973">
    <property type="entry name" value="Gp49"/>
    <property type="match status" value="1"/>
</dbReference>
<dbReference type="InterPro" id="IPR014056">
    <property type="entry name" value="TypeIITA-like_toxin_pred"/>
</dbReference>